<evidence type="ECO:0000313" key="2">
    <source>
        <dbReference type="EMBL" id="KAK1481488.1"/>
    </source>
</evidence>
<organism evidence="2 3">
    <name type="scientific">Colletotrichum cuscutae</name>
    <dbReference type="NCBI Taxonomy" id="1209917"/>
    <lineage>
        <taxon>Eukaryota</taxon>
        <taxon>Fungi</taxon>
        <taxon>Dikarya</taxon>
        <taxon>Ascomycota</taxon>
        <taxon>Pezizomycotina</taxon>
        <taxon>Sordariomycetes</taxon>
        <taxon>Hypocreomycetidae</taxon>
        <taxon>Glomerellales</taxon>
        <taxon>Glomerellaceae</taxon>
        <taxon>Colletotrichum</taxon>
        <taxon>Colletotrichum acutatum species complex</taxon>
    </lineage>
</organism>
<accession>A0AAI9VBY5</accession>
<comment type="caution">
    <text evidence="2">The sequence shown here is derived from an EMBL/GenBank/DDBJ whole genome shotgun (WGS) entry which is preliminary data.</text>
</comment>
<name>A0AAI9VBY5_9PEZI</name>
<dbReference type="EMBL" id="MPDP01000101">
    <property type="protein sequence ID" value="KAK1481488.1"/>
    <property type="molecule type" value="Genomic_DNA"/>
</dbReference>
<gene>
    <name evidence="2" type="ORF">CCUS01_04601</name>
</gene>
<feature type="region of interest" description="Disordered" evidence="1">
    <location>
        <begin position="37"/>
        <end position="67"/>
    </location>
</feature>
<reference evidence="2" key="1">
    <citation type="submission" date="2016-11" db="EMBL/GenBank/DDBJ databases">
        <title>The genome sequence of Colletotrichum cuscutae.</title>
        <authorList>
            <person name="Baroncelli R."/>
        </authorList>
    </citation>
    <scope>NUCLEOTIDE SEQUENCE</scope>
    <source>
        <strain evidence="2">IMI 304802</strain>
    </source>
</reference>
<proteinExistence type="predicted"/>
<dbReference type="Proteomes" id="UP001239213">
    <property type="component" value="Unassembled WGS sequence"/>
</dbReference>
<evidence type="ECO:0000313" key="3">
    <source>
        <dbReference type="Proteomes" id="UP001239213"/>
    </source>
</evidence>
<dbReference type="AlphaFoldDB" id="A0AAI9VBY5"/>
<protein>
    <submittedName>
        <fullName evidence="2">Uncharacterized protein</fullName>
    </submittedName>
</protein>
<sequence>MSPSRPSFPGPSYYVAGSIHDPTEADSVCQCLAVADATADKPSPRSRHRPKLAHPESRSTFPRPPFKLDELAHGFRKLEGRPT</sequence>
<evidence type="ECO:0000256" key="1">
    <source>
        <dbReference type="SAM" id="MobiDB-lite"/>
    </source>
</evidence>
<keyword evidence="3" id="KW-1185">Reference proteome</keyword>